<keyword evidence="2" id="KW-1185">Reference proteome</keyword>
<gene>
    <name evidence="1" type="ORF">NQ315_012845</name>
</gene>
<dbReference type="Proteomes" id="UP001159042">
    <property type="component" value="Unassembled WGS sequence"/>
</dbReference>
<comment type="caution">
    <text evidence="1">The sequence shown here is derived from an EMBL/GenBank/DDBJ whole genome shotgun (WGS) entry which is preliminary data.</text>
</comment>
<sequence length="91" mass="10687">MGGNSGKSFIGLYFSEENSTAVRHLKFLRFDLIFFPNNEDGDIPYQQIWFQQDGALPSPLWCRYLLMTKHPRHDNEDSFAYEITLKKCTIH</sequence>
<dbReference type="AlphaFoldDB" id="A0AAV8VDG9"/>
<proteinExistence type="predicted"/>
<evidence type="ECO:0000313" key="1">
    <source>
        <dbReference type="EMBL" id="KAJ8912096.1"/>
    </source>
</evidence>
<dbReference type="EMBL" id="JANEYG010000147">
    <property type="protein sequence ID" value="KAJ8912096.1"/>
    <property type="molecule type" value="Genomic_DNA"/>
</dbReference>
<reference evidence="1 2" key="1">
    <citation type="journal article" date="2023" name="Insect Mol. Biol.">
        <title>Genome sequencing provides insights into the evolution of gene families encoding plant cell wall-degrading enzymes in longhorned beetles.</title>
        <authorList>
            <person name="Shin N.R."/>
            <person name="Okamura Y."/>
            <person name="Kirsch R."/>
            <person name="Pauchet Y."/>
        </authorList>
    </citation>
    <scope>NUCLEOTIDE SEQUENCE [LARGE SCALE GENOMIC DNA]</scope>
    <source>
        <strain evidence="1">EAD_L_NR</strain>
    </source>
</reference>
<protein>
    <submittedName>
        <fullName evidence="1">Uncharacterized protein</fullName>
    </submittedName>
</protein>
<evidence type="ECO:0000313" key="2">
    <source>
        <dbReference type="Proteomes" id="UP001159042"/>
    </source>
</evidence>
<name>A0AAV8VDG9_9CUCU</name>
<organism evidence="1 2">
    <name type="scientific">Exocentrus adspersus</name>
    <dbReference type="NCBI Taxonomy" id="1586481"/>
    <lineage>
        <taxon>Eukaryota</taxon>
        <taxon>Metazoa</taxon>
        <taxon>Ecdysozoa</taxon>
        <taxon>Arthropoda</taxon>
        <taxon>Hexapoda</taxon>
        <taxon>Insecta</taxon>
        <taxon>Pterygota</taxon>
        <taxon>Neoptera</taxon>
        <taxon>Endopterygota</taxon>
        <taxon>Coleoptera</taxon>
        <taxon>Polyphaga</taxon>
        <taxon>Cucujiformia</taxon>
        <taxon>Chrysomeloidea</taxon>
        <taxon>Cerambycidae</taxon>
        <taxon>Lamiinae</taxon>
        <taxon>Acanthocinini</taxon>
        <taxon>Exocentrus</taxon>
    </lineage>
</organism>
<accession>A0AAV8VDG9</accession>